<dbReference type="OrthoDB" id="2249426at2"/>
<evidence type="ECO:0000313" key="2">
    <source>
        <dbReference type="Proteomes" id="UP000051906"/>
    </source>
</evidence>
<dbReference type="STRING" id="616990.IV54_GL001890"/>
<dbReference type="RefSeq" id="WP_057878350.1">
    <property type="nucleotide sequence ID" value="NZ_JQCA01000049.1"/>
</dbReference>
<comment type="caution">
    <text evidence="1">The sequence shown here is derived from an EMBL/GenBank/DDBJ whole genome shotgun (WGS) entry which is preliminary data.</text>
</comment>
<accession>A0A0R2LRJ8</accession>
<dbReference type="Proteomes" id="UP000051906">
    <property type="component" value="Unassembled WGS sequence"/>
</dbReference>
<protein>
    <recommendedName>
        <fullName evidence="3">N-acetyltransferase domain-containing protein</fullName>
    </recommendedName>
</protein>
<dbReference type="PATRIC" id="fig|616990.3.peg.2002"/>
<sequence length="149" mass="17137">MSSFEGYHPLLTPSFRFDWLTQFKLKNVAALTSQDLATAADWVNATMHATMNRTALTWGIERRQTHKLMGWGGFTDLEIPAHRCALQVVGPKFTPTDQEEILRRLIAFGHDELQLTKLTLVDDHRLAKTALTAVGFQYEDQQWIWRAQH</sequence>
<dbReference type="Gene3D" id="3.40.630.30">
    <property type="match status" value="1"/>
</dbReference>
<dbReference type="AlphaFoldDB" id="A0A0R2LRJ8"/>
<reference evidence="1 2" key="1">
    <citation type="journal article" date="2015" name="Genome Announc.">
        <title>Expanding the biotechnology potential of lactobacilli through comparative genomics of 213 strains and associated genera.</title>
        <authorList>
            <person name="Sun Z."/>
            <person name="Harris H.M."/>
            <person name="McCann A."/>
            <person name="Guo C."/>
            <person name="Argimon S."/>
            <person name="Zhang W."/>
            <person name="Yang X."/>
            <person name="Jeffery I.B."/>
            <person name="Cooney J.C."/>
            <person name="Kagawa T.F."/>
            <person name="Liu W."/>
            <person name="Song Y."/>
            <person name="Salvetti E."/>
            <person name="Wrobel A."/>
            <person name="Rasinkangas P."/>
            <person name="Parkhill J."/>
            <person name="Rea M.C."/>
            <person name="O'Sullivan O."/>
            <person name="Ritari J."/>
            <person name="Douillard F.P."/>
            <person name="Paul Ross R."/>
            <person name="Yang R."/>
            <person name="Briner A.E."/>
            <person name="Felis G.E."/>
            <person name="de Vos W.M."/>
            <person name="Barrangou R."/>
            <person name="Klaenhammer T.R."/>
            <person name="Caufield P.W."/>
            <person name="Cui Y."/>
            <person name="Zhang H."/>
            <person name="O'Toole P.W."/>
        </authorList>
    </citation>
    <scope>NUCLEOTIDE SEQUENCE [LARGE SCALE GENOMIC DNA]</scope>
    <source>
        <strain evidence="1 2">DSM 22467</strain>
    </source>
</reference>
<name>A0A0R2LRJ8_9LACO</name>
<gene>
    <name evidence="1" type="ORF">IV54_GL001890</name>
</gene>
<keyword evidence="2" id="KW-1185">Reference proteome</keyword>
<proteinExistence type="predicted"/>
<evidence type="ECO:0000313" key="1">
    <source>
        <dbReference type="EMBL" id="KRO03910.1"/>
    </source>
</evidence>
<organism evidence="1 2">
    <name type="scientific">Levilactobacillus paucivorans</name>
    <dbReference type="NCBI Taxonomy" id="616990"/>
    <lineage>
        <taxon>Bacteria</taxon>
        <taxon>Bacillati</taxon>
        <taxon>Bacillota</taxon>
        <taxon>Bacilli</taxon>
        <taxon>Lactobacillales</taxon>
        <taxon>Lactobacillaceae</taxon>
        <taxon>Levilactobacillus</taxon>
    </lineage>
</organism>
<evidence type="ECO:0008006" key="3">
    <source>
        <dbReference type="Google" id="ProtNLM"/>
    </source>
</evidence>
<dbReference type="EMBL" id="JQCA01000049">
    <property type="protein sequence ID" value="KRO03910.1"/>
    <property type="molecule type" value="Genomic_DNA"/>
</dbReference>